<reference evidence="2 3" key="1">
    <citation type="submission" date="2019-05" db="EMBL/GenBank/DDBJ databases">
        <title>Another draft genome of Portunus trituberculatus and its Hox gene families provides insights of decapod evolution.</title>
        <authorList>
            <person name="Jeong J.-H."/>
            <person name="Song I."/>
            <person name="Kim S."/>
            <person name="Choi T."/>
            <person name="Kim D."/>
            <person name="Ryu S."/>
            <person name="Kim W."/>
        </authorList>
    </citation>
    <scope>NUCLEOTIDE SEQUENCE [LARGE SCALE GENOMIC DNA]</scope>
    <source>
        <tissue evidence="2">Muscle</tissue>
    </source>
</reference>
<organism evidence="2 3">
    <name type="scientific">Portunus trituberculatus</name>
    <name type="common">Swimming crab</name>
    <name type="synonym">Neptunus trituberculatus</name>
    <dbReference type="NCBI Taxonomy" id="210409"/>
    <lineage>
        <taxon>Eukaryota</taxon>
        <taxon>Metazoa</taxon>
        <taxon>Ecdysozoa</taxon>
        <taxon>Arthropoda</taxon>
        <taxon>Crustacea</taxon>
        <taxon>Multicrustacea</taxon>
        <taxon>Malacostraca</taxon>
        <taxon>Eumalacostraca</taxon>
        <taxon>Eucarida</taxon>
        <taxon>Decapoda</taxon>
        <taxon>Pleocyemata</taxon>
        <taxon>Brachyura</taxon>
        <taxon>Eubrachyura</taxon>
        <taxon>Portunoidea</taxon>
        <taxon>Portunidae</taxon>
        <taxon>Portuninae</taxon>
        <taxon>Portunus</taxon>
    </lineage>
</organism>
<gene>
    <name evidence="2" type="ORF">E2C01_065968</name>
</gene>
<feature type="region of interest" description="Disordered" evidence="1">
    <location>
        <begin position="1"/>
        <end position="27"/>
    </location>
</feature>
<dbReference type="AlphaFoldDB" id="A0A5B7HNJ6"/>
<dbReference type="Proteomes" id="UP000324222">
    <property type="component" value="Unassembled WGS sequence"/>
</dbReference>
<keyword evidence="3" id="KW-1185">Reference proteome</keyword>
<accession>A0A5B7HNJ6</accession>
<name>A0A5B7HNJ6_PORTR</name>
<evidence type="ECO:0000256" key="1">
    <source>
        <dbReference type="SAM" id="MobiDB-lite"/>
    </source>
</evidence>
<proteinExistence type="predicted"/>
<evidence type="ECO:0000313" key="3">
    <source>
        <dbReference type="Proteomes" id="UP000324222"/>
    </source>
</evidence>
<protein>
    <submittedName>
        <fullName evidence="2">Uncharacterized protein</fullName>
    </submittedName>
</protein>
<feature type="compositionally biased region" description="Pro residues" evidence="1">
    <location>
        <begin position="1"/>
        <end position="15"/>
    </location>
</feature>
<dbReference type="EMBL" id="VSRR010033371">
    <property type="protein sequence ID" value="MPC71683.1"/>
    <property type="molecule type" value="Genomic_DNA"/>
</dbReference>
<sequence length="109" mass="11720">MLSRGPPPPPPPSPPVTWTRRLPPPHSSLHTHSRLFINHCLHTQSPARQLVGGRCTRQLGAASLGSIVWATHSSSTSIKTKAAYHLLITCQLETLPAATSLMTSAGEKE</sequence>
<comment type="caution">
    <text evidence="2">The sequence shown here is derived from an EMBL/GenBank/DDBJ whole genome shotgun (WGS) entry which is preliminary data.</text>
</comment>
<evidence type="ECO:0000313" key="2">
    <source>
        <dbReference type="EMBL" id="MPC71683.1"/>
    </source>
</evidence>